<organism evidence="2 3">
    <name type="scientific">Gimesia maris</name>
    <dbReference type="NCBI Taxonomy" id="122"/>
    <lineage>
        <taxon>Bacteria</taxon>
        <taxon>Pseudomonadati</taxon>
        <taxon>Planctomycetota</taxon>
        <taxon>Planctomycetia</taxon>
        <taxon>Planctomycetales</taxon>
        <taxon>Planctomycetaceae</taxon>
        <taxon>Gimesia</taxon>
    </lineage>
</organism>
<comment type="caution">
    <text evidence="2">The sequence shown here is derived from an EMBL/GenBank/DDBJ whole genome shotgun (WGS) entry which is preliminary data.</text>
</comment>
<evidence type="ECO:0000259" key="1">
    <source>
        <dbReference type="Pfam" id="PF20097"/>
    </source>
</evidence>
<reference evidence="2 3" key="1">
    <citation type="journal article" date="2018" name="Nat. Biotechnol.">
        <title>A standardized bacterial taxonomy based on genome phylogeny substantially revises the tree of life.</title>
        <authorList>
            <person name="Parks D.H."/>
            <person name="Chuvochina M."/>
            <person name="Waite D.W."/>
            <person name="Rinke C."/>
            <person name="Skarshewski A."/>
            <person name="Chaumeil P.A."/>
            <person name="Hugenholtz P."/>
        </authorList>
    </citation>
    <scope>NUCLEOTIDE SEQUENCE [LARGE SCALE GENOMIC DNA]</scope>
    <source>
        <strain evidence="2">UBA9375</strain>
    </source>
</reference>
<evidence type="ECO:0000313" key="2">
    <source>
        <dbReference type="EMBL" id="HCO24203.1"/>
    </source>
</evidence>
<gene>
    <name evidence="2" type="ORF">DIT97_14600</name>
</gene>
<protein>
    <recommendedName>
        <fullName evidence="1">DUF6487 domain-containing protein</fullName>
    </recommendedName>
</protein>
<dbReference type="Pfam" id="PF20097">
    <property type="entry name" value="DUF6487"/>
    <property type="match status" value="1"/>
</dbReference>
<dbReference type="EMBL" id="DQAY01000083">
    <property type="protein sequence ID" value="HCO24203.1"/>
    <property type="molecule type" value="Genomic_DNA"/>
</dbReference>
<name>A0A3D3R5V4_9PLAN</name>
<dbReference type="AlphaFoldDB" id="A0A3D3R5V4"/>
<sequence length="82" mass="9293">MSSTPYCLDCEKEMEKGFIPDNTFLGALQTLWHPGDPESASRSVFGLELKNRTQTINVDETETRKISTYRCPDCGLLRSYAE</sequence>
<proteinExistence type="predicted"/>
<dbReference type="InterPro" id="IPR045504">
    <property type="entry name" value="DUF6487"/>
</dbReference>
<feature type="domain" description="DUF6487" evidence="1">
    <location>
        <begin position="7"/>
        <end position="76"/>
    </location>
</feature>
<evidence type="ECO:0000313" key="3">
    <source>
        <dbReference type="Proteomes" id="UP000263642"/>
    </source>
</evidence>
<dbReference type="Proteomes" id="UP000263642">
    <property type="component" value="Unassembled WGS sequence"/>
</dbReference>
<accession>A0A3D3R5V4</accession>